<protein>
    <submittedName>
        <fullName evidence="4">Thiamine-phosphate pyrophosphorylase</fullName>
    </submittedName>
</protein>
<dbReference type="RefSeq" id="WP_121364324.1">
    <property type="nucleotide sequence ID" value="NZ_RBXA01000001.1"/>
</dbReference>
<comment type="caution">
    <text evidence="4">The sequence shown here is derived from an EMBL/GenBank/DDBJ whole genome shotgun (WGS) entry which is preliminary data.</text>
</comment>
<dbReference type="PANTHER" id="PTHR20857">
    <property type="entry name" value="THIAMINE-PHOSPHATE PYROPHOSPHORYLASE"/>
    <property type="match status" value="1"/>
</dbReference>
<dbReference type="AlphaFoldDB" id="A0A495S685"/>
<evidence type="ECO:0000313" key="5">
    <source>
        <dbReference type="Proteomes" id="UP000280091"/>
    </source>
</evidence>
<dbReference type="Pfam" id="PF02581">
    <property type="entry name" value="TMP-TENI"/>
    <property type="match status" value="1"/>
</dbReference>
<proteinExistence type="predicted"/>
<dbReference type="GO" id="GO:0009228">
    <property type="term" value="P:thiamine biosynthetic process"/>
    <property type="evidence" value="ECO:0007669"/>
    <property type="project" value="UniProtKB-KW"/>
</dbReference>
<dbReference type="InterPro" id="IPR022998">
    <property type="entry name" value="ThiamineP_synth_TenI"/>
</dbReference>
<dbReference type="SUPFAM" id="SSF51391">
    <property type="entry name" value="Thiamin phosphate synthase"/>
    <property type="match status" value="1"/>
</dbReference>
<dbReference type="CDD" id="cd00564">
    <property type="entry name" value="TMP_TenI"/>
    <property type="match status" value="1"/>
</dbReference>
<gene>
    <name evidence="4" type="ORF">BC952_0821</name>
</gene>
<dbReference type="EMBL" id="RBXA01000001">
    <property type="protein sequence ID" value="RKS95170.1"/>
    <property type="molecule type" value="Genomic_DNA"/>
</dbReference>
<dbReference type="GO" id="GO:0005737">
    <property type="term" value="C:cytoplasm"/>
    <property type="evidence" value="ECO:0007669"/>
    <property type="project" value="TreeGrafter"/>
</dbReference>
<organism evidence="4 5">
    <name type="scientific">Flavobacterium limicola</name>
    <dbReference type="NCBI Taxonomy" id="180441"/>
    <lineage>
        <taxon>Bacteria</taxon>
        <taxon>Pseudomonadati</taxon>
        <taxon>Bacteroidota</taxon>
        <taxon>Flavobacteriia</taxon>
        <taxon>Flavobacteriales</taxon>
        <taxon>Flavobacteriaceae</taxon>
        <taxon>Flavobacterium</taxon>
    </lineage>
</organism>
<evidence type="ECO:0000259" key="3">
    <source>
        <dbReference type="Pfam" id="PF02581"/>
    </source>
</evidence>
<keyword evidence="2" id="KW-0784">Thiamine biosynthesis</keyword>
<name>A0A495S685_9FLAO</name>
<dbReference type="InterPro" id="IPR036206">
    <property type="entry name" value="ThiamineP_synth_sf"/>
</dbReference>
<dbReference type="PANTHER" id="PTHR20857:SF15">
    <property type="entry name" value="THIAMINE-PHOSPHATE SYNTHASE"/>
    <property type="match status" value="1"/>
</dbReference>
<sequence length="199" mass="23298">MIVISNPTLIKNEISTINLLFENGMDLFHIRKPDFSVAKMKAFLFEIKSDYRQNLVLHSHHQLAVEFGIRRIHFTEKKRNETSEESLKKWKENRFTLCTSIHKMADFEKLSDVFDYAFFGPVFESISKTNYISDIDFEKELKQRNNTKTALIAVGGITFERIKIALKYDFDDVALLGTIWNSNNPIENYKLCQQIVLSY</sequence>
<evidence type="ECO:0000256" key="1">
    <source>
        <dbReference type="ARBA" id="ARBA00004948"/>
    </source>
</evidence>
<accession>A0A495S685</accession>
<keyword evidence="5" id="KW-1185">Reference proteome</keyword>
<dbReference type="Gene3D" id="3.20.20.70">
    <property type="entry name" value="Aldolase class I"/>
    <property type="match status" value="1"/>
</dbReference>
<comment type="pathway">
    <text evidence="1">Cofactor biosynthesis; thiamine diphosphate biosynthesis.</text>
</comment>
<evidence type="ECO:0000313" key="4">
    <source>
        <dbReference type="EMBL" id="RKS95170.1"/>
    </source>
</evidence>
<reference evidence="4 5" key="1">
    <citation type="submission" date="2018-10" db="EMBL/GenBank/DDBJ databases">
        <title>Genomic Encyclopedia of Archaeal and Bacterial Type Strains, Phase II (KMG-II): from individual species to whole genera.</title>
        <authorList>
            <person name="Goeker M."/>
        </authorList>
    </citation>
    <scope>NUCLEOTIDE SEQUENCE [LARGE SCALE GENOMIC DNA]</scope>
    <source>
        <strain evidence="4 5">DSM 15094</strain>
    </source>
</reference>
<feature type="domain" description="Thiamine phosphate synthase/TenI" evidence="3">
    <location>
        <begin position="3"/>
        <end position="178"/>
    </location>
</feature>
<evidence type="ECO:0000256" key="2">
    <source>
        <dbReference type="ARBA" id="ARBA00022977"/>
    </source>
</evidence>
<dbReference type="GO" id="GO:0004789">
    <property type="term" value="F:thiamine-phosphate diphosphorylase activity"/>
    <property type="evidence" value="ECO:0007669"/>
    <property type="project" value="TreeGrafter"/>
</dbReference>
<dbReference type="OrthoDB" id="194683at2"/>
<dbReference type="Proteomes" id="UP000280091">
    <property type="component" value="Unassembled WGS sequence"/>
</dbReference>
<dbReference type="InterPro" id="IPR013785">
    <property type="entry name" value="Aldolase_TIM"/>
</dbReference>